<evidence type="ECO:0000256" key="5">
    <source>
        <dbReference type="PROSITE-ProRule" id="PRU00723"/>
    </source>
</evidence>
<dbReference type="Pfam" id="PF00642">
    <property type="entry name" value="zf-CCCH"/>
    <property type="match status" value="2"/>
</dbReference>
<dbReference type="GO" id="GO:0003729">
    <property type="term" value="F:mRNA binding"/>
    <property type="evidence" value="ECO:0007669"/>
    <property type="project" value="InterPro"/>
</dbReference>
<dbReference type="Gene3D" id="4.10.1000.10">
    <property type="entry name" value="Zinc finger, CCCH-type"/>
    <property type="match status" value="2"/>
</dbReference>
<dbReference type="GO" id="GO:0008270">
    <property type="term" value="F:zinc ion binding"/>
    <property type="evidence" value="ECO:0007669"/>
    <property type="project" value="UniProtKB-KW"/>
</dbReference>
<dbReference type="InterPro" id="IPR036855">
    <property type="entry name" value="Znf_CCCH_sf"/>
</dbReference>
<keyword evidence="1 5" id="KW-0479">Metal-binding</keyword>
<dbReference type="SUPFAM" id="SSF90229">
    <property type="entry name" value="CCCH zinc finger"/>
    <property type="match status" value="2"/>
</dbReference>
<keyword evidence="3 5" id="KW-0863">Zinc-finger</keyword>
<dbReference type="PANTHER" id="PTHR12547">
    <property type="entry name" value="CCCH ZINC FINGER/TIS11-RELATED"/>
    <property type="match status" value="1"/>
</dbReference>
<gene>
    <name evidence="7" type="ORF">OXX778_LOCUS16397</name>
</gene>
<comment type="caution">
    <text evidence="7">The sequence shown here is derived from an EMBL/GenBank/DDBJ whole genome shotgun (WGS) entry which is preliminary data.</text>
</comment>
<dbReference type="InterPro" id="IPR000571">
    <property type="entry name" value="Znf_CCCH"/>
</dbReference>
<feature type="domain" description="C3H1-type" evidence="6">
    <location>
        <begin position="76"/>
        <end position="104"/>
    </location>
</feature>
<feature type="domain" description="C3H1-type" evidence="6">
    <location>
        <begin position="38"/>
        <end position="66"/>
    </location>
</feature>
<keyword evidence="4 5" id="KW-0862">Zinc</keyword>
<evidence type="ECO:0000259" key="6">
    <source>
        <dbReference type="PROSITE" id="PS50103"/>
    </source>
</evidence>
<dbReference type="PANTHER" id="PTHR12547:SF18">
    <property type="entry name" value="PROTEIN TIS11"/>
    <property type="match status" value="1"/>
</dbReference>
<evidence type="ECO:0000256" key="2">
    <source>
        <dbReference type="ARBA" id="ARBA00022737"/>
    </source>
</evidence>
<dbReference type="OrthoDB" id="410307at2759"/>
<evidence type="ECO:0000256" key="4">
    <source>
        <dbReference type="ARBA" id="ARBA00022833"/>
    </source>
</evidence>
<proteinExistence type="predicted"/>
<evidence type="ECO:0000256" key="1">
    <source>
        <dbReference type="ARBA" id="ARBA00022723"/>
    </source>
</evidence>
<feature type="zinc finger region" description="C3H1-type" evidence="5">
    <location>
        <begin position="76"/>
        <end position="104"/>
    </location>
</feature>
<dbReference type="FunFam" id="4.10.1000.10:FF:000001">
    <property type="entry name" value="zinc finger CCCH domain-containing protein 15-like"/>
    <property type="match status" value="1"/>
</dbReference>
<reference evidence="7" key="1">
    <citation type="submission" date="2021-02" db="EMBL/GenBank/DDBJ databases">
        <authorList>
            <person name="Nowell W R."/>
        </authorList>
    </citation>
    <scope>NUCLEOTIDE SEQUENCE</scope>
    <source>
        <strain evidence="7">Ploen Becks lab</strain>
    </source>
</reference>
<dbReference type="FunFam" id="4.10.1000.10:FF:000002">
    <property type="entry name" value="Zinc finger protein 36, C3H1 type-like 1"/>
    <property type="match status" value="1"/>
</dbReference>
<dbReference type="AlphaFoldDB" id="A0A814GT21"/>
<dbReference type="PROSITE" id="PS50103">
    <property type="entry name" value="ZF_C3H1"/>
    <property type="match status" value="2"/>
</dbReference>
<dbReference type="InterPro" id="IPR045877">
    <property type="entry name" value="ZFP36-like"/>
</dbReference>
<dbReference type="SMART" id="SM00356">
    <property type="entry name" value="ZnF_C3H1"/>
    <property type="match status" value="2"/>
</dbReference>
<sequence length="228" mass="25832">MFEFESEPISKNFSTNNKKIKNFNRAKNSPHKPINYGRYKTEMCRQFSENGECKYGDKCQFAHGINELKDVSRHPKYKTDFCKTFHSKGFCPYGPRCHFIHDINDKLELNSVGKKSDEIFSSLSSSAQSFEYTPQLPQSLMFNTISSSSSSSSSSQSPSPNSYLISSSRSSLLETDFDFTQFNPINSQTINQLNELISSLLTINLNSSVNQQNEPAPVTPVTCRVKNR</sequence>
<dbReference type="Proteomes" id="UP000663879">
    <property type="component" value="Unassembled WGS sequence"/>
</dbReference>
<dbReference type="EMBL" id="CAJNOC010003863">
    <property type="protein sequence ID" value="CAF1000854.1"/>
    <property type="molecule type" value="Genomic_DNA"/>
</dbReference>
<name>A0A814GT21_9BILA</name>
<organism evidence="7 8">
    <name type="scientific">Brachionus calyciflorus</name>
    <dbReference type="NCBI Taxonomy" id="104777"/>
    <lineage>
        <taxon>Eukaryota</taxon>
        <taxon>Metazoa</taxon>
        <taxon>Spiralia</taxon>
        <taxon>Gnathifera</taxon>
        <taxon>Rotifera</taxon>
        <taxon>Eurotatoria</taxon>
        <taxon>Monogononta</taxon>
        <taxon>Pseudotrocha</taxon>
        <taxon>Ploima</taxon>
        <taxon>Brachionidae</taxon>
        <taxon>Brachionus</taxon>
    </lineage>
</organism>
<evidence type="ECO:0000313" key="7">
    <source>
        <dbReference type="EMBL" id="CAF1000854.1"/>
    </source>
</evidence>
<accession>A0A814GT21</accession>
<keyword evidence="8" id="KW-1185">Reference proteome</keyword>
<evidence type="ECO:0000256" key="3">
    <source>
        <dbReference type="ARBA" id="ARBA00022771"/>
    </source>
</evidence>
<evidence type="ECO:0000313" key="8">
    <source>
        <dbReference type="Proteomes" id="UP000663879"/>
    </source>
</evidence>
<protein>
    <recommendedName>
        <fullName evidence="6">C3H1-type domain-containing protein</fullName>
    </recommendedName>
</protein>
<keyword evidence="2" id="KW-0677">Repeat</keyword>
<feature type="zinc finger region" description="C3H1-type" evidence="5">
    <location>
        <begin position="38"/>
        <end position="66"/>
    </location>
</feature>